<evidence type="ECO:0000313" key="1">
    <source>
        <dbReference type="EMBL" id="GIJ66714.1"/>
    </source>
</evidence>
<dbReference type="AlphaFoldDB" id="A0A8J4E9R3"/>
<comment type="caution">
    <text evidence="1">The sequence shown here is derived from an EMBL/GenBank/DDBJ whole genome shotgun (WGS) entry which is preliminary data.</text>
</comment>
<sequence length="56" mass="5487">MNVPAPAASVNVPVTCDVIEPRGLAFAVGAAGAADAGDANTANVPVRRRARTAAVS</sequence>
<reference evidence="1" key="1">
    <citation type="submission" date="2021-01" db="EMBL/GenBank/DDBJ databases">
        <title>Whole genome shotgun sequence of Virgisporangium ochraceum NBRC 16418.</title>
        <authorList>
            <person name="Komaki H."/>
            <person name="Tamura T."/>
        </authorList>
    </citation>
    <scope>NUCLEOTIDE SEQUENCE</scope>
    <source>
        <strain evidence="1">NBRC 16418</strain>
    </source>
</reference>
<evidence type="ECO:0000313" key="2">
    <source>
        <dbReference type="Proteomes" id="UP000635606"/>
    </source>
</evidence>
<organism evidence="1 2">
    <name type="scientific">Virgisporangium ochraceum</name>
    <dbReference type="NCBI Taxonomy" id="65505"/>
    <lineage>
        <taxon>Bacteria</taxon>
        <taxon>Bacillati</taxon>
        <taxon>Actinomycetota</taxon>
        <taxon>Actinomycetes</taxon>
        <taxon>Micromonosporales</taxon>
        <taxon>Micromonosporaceae</taxon>
        <taxon>Virgisporangium</taxon>
    </lineage>
</organism>
<accession>A0A8J4E9R3</accession>
<dbReference type="Proteomes" id="UP000635606">
    <property type="component" value="Unassembled WGS sequence"/>
</dbReference>
<keyword evidence="2" id="KW-1185">Reference proteome</keyword>
<dbReference type="EMBL" id="BOPH01000020">
    <property type="protein sequence ID" value="GIJ66714.1"/>
    <property type="molecule type" value="Genomic_DNA"/>
</dbReference>
<protein>
    <submittedName>
        <fullName evidence="1">Uncharacterized protein</fullName>
    </submittedName>
</protein>
<name>A0A8J4E9R3_9ACTN</name>
<gene>
    <name evidence="1" type="ORF">Voc01_016310</name>
</gene>
<proteinExistence type="predicted"/>